<comment type="function">
    <text evidence="11">Glucanases play a role in cell expansion during growth, in cell-cell fusion during mating, and in spore release during sporulation. This enzyme may be involved in beta-glucan degradation. Active on laminarin and lichenan.</text>
</comment>
<keyword evidence="8" id="KW-0119">Carbohydrate metabolism</keyword>
<evidence type="ECO:0000256" key="3">
    <source>
        <dbReference type="ARBA" id="ARBA00012780"/>
    </source>
</evidence>
<comment type="catalytic activity">
    <reaction evidence="1">
        <text>Hydrolysis of (1-&gt;3)-beta-D-glucosidic linkages in (1-&gt;3)-beta-D-glucans.</text>
        <dbReference type="EC" id="3.2.1.39"/>
    </reaction>
</comment>
<evidence type="ECO:0000256" key="14">
    <source>
        <dbReference type="SAM" id="MobiDB-lite"/>
    </source>
</evidence>
<sequence length="618" mass="66541">MPRHAHFGFGLQPPIMQMVATTFLLLVLFGISTTTALKLSGVNYNPRKGQDWEPTEKKCESAAEIAADFKALSTITSNIRLYSMSAGLKVWLGIWIGPNGTGFEAEKVALAGHIEKGLIDSNVIGLHVGSEAIYRKDITADQAIKYFQDIKAMVTTAGLKFPVTIADIGDSYIQNPRLYQAVDSCVDVISINQFPFWQKRPIEGCIQFFCTRVTPIIQAAAAANKSLMIGKTGWPTAGVHENASVAFPENAALWLNDFASLANQLNWTTSTPSHRSTRHGAPTQTRPPPTSKPTLASPEPHVETLPTVVKSVVASHSGHGTDTTADVALSLVAAEAWESYAQVMTLDGGVHGPYRAGDRIDTLDRVLSSVMGDLALVIFQGPHFRGNQTYVLPRQTDVPRRTSSRPASRVVTQSDPMGVAQGPTGGPDNDVGDGDDGSKQPSSSQRPANPTPSRVNNETTWRPTTTSPAHDTQRTKHQQAAQTCPSTIPPPEARNRSDPPDVDDNPQPHLADTRHTTSHGGGWGILALVVFGLGCLVLAIVAIRQRRDARAFGSTTTATAPLVDYSSLQWGDLDLLRFDQPNFPLVHPLASGATGAIFLGTFLDQPVAIKDNMAPFDM</sequence>
<evidence type="ECO:0000256" key="12">
    <source>
        <dbReference type="ARBA" id="ARBA00042373"/>
    </source>
</evidence>
<evidence type="ECO:0000256" key="11">
    <source>
        <dbReference type="ARBA" id="ARBA00037649"/>
    </source>
</evidence>
<evidence type="ECO:0000256" key="7">
    <source>
        <dbReference type="ARBA" id="ARBA00023180"/>
    </source>
</evidence>
<evidence type="ECO:0000256" key="2">
    <source>
        <dbReference type="ARBA" id="ARBA00004236"/>
    </source>
</evidence>
<dbReference type="AlphaFoldDB" id="A0A485LGX1"/>
<evidence type="ECO:0000256" key="15">
    <source>
        <dbReference type="SAM" id="Phobius"/>
    </source>
</evidence>
<evidence type="ECO:0000256" key="9">
    <source>
        <dbReference type="ARBA" id="ARBA00023316"/>
    </source>
</evidence>
<dbReference type="GO" id="GO:0071555">
    <property type="term" value="P:cell wall organization"/>
    <property type="evidence" value="ECO:0007669"/>
    <property type="project" value="UniProtKB-KW"/>
</dbReference>
<dbReference type="PANTHER" id="PTHR16631:SF17">
    <property type="entry name" value="GLUCAN ENDO-1,3-BETA-GLUCOSIDASE BTGC"/>
    <property type="match status" value="1"/>
</dbReference>
<dbReference type="GO" id="GO:0005886">
    <property type="term" value="C:plasma membrane"/>
    <property type="evidence" value="ECO:0007669"/>
    <property type="project" value="UniProtKB-SubCell"/>
</dbReference>
<dbReference type="GO" id="GO:0000272">
    <property type="term" value="P:polysaccharide catabolic process"/>
    <property type="evidence" value="ECO:0007669"/>
    <property type="project" value="UniProtKB-KW"/>
</dbReference>
<dbReference type="EMBL" id="VJMH01006961">
    <property type="protein sequence ID" value="KAF0687025.1"/>
    <property type="molecule type" value="Genomic_DNA"/>
</dbReference>
<dbReference type="OrthoDB" id="77201at2759"/>
<evidence type="ECO:0000256" key="13">
    <source>
        <dbReference type="ARBA" id="ARBA00043078"/>
    </source>
</evidence>
<keyword evidence="10" id="KW-0624">Polysaccharide degradation</keyword>
<comment type="subcellular location">
    <subcellularLocation>
        <location evidence="2">Cell membrane</location>
    </subcellularLocation>
</comment>
<proteinExistence type="predicted"/>
<evidence type="ECO:0000313" key="17">
    <source>
        <dbReference type="EMBL" id="VFT97881.1"/>
    </source>
</evidence>
<dbReference type="InterPro" id="IPR017853">
    <property type="entry name" value="GH"/>
</dbReference>
<reference evidence="16" key="2">
    <citation type="submission" date="2019-06" db="EMBL/GenBank/DDBJ databases">
        <title>Genomics analysis of Aphanomyces spp. identifies a new class of oomycete effector associated with host adaptation.</title>
        <authorList>
            <person name="Gaulin E."/>
        </authorList>
    </citation>
    <scope>NUCLEOTIDE SEQUENCE</scope>
    <source>
        <strain evidence="16">CBS 578.67</strain>
    </source>
</reference>
<evidence type="ECO:0000256" key="1">
    <source>
        <dbReference type="ARBA" id="ARBA00000382"/>
    </source>
</evidence>
<evidence type="ECO:0000256" key="10">
    <source>
        <dbReference type="ARBA" id="ARBA00023326"/>
    </source>
</evidence>
<dbReference type="EMBL" id="CAADRA010006987">
    <property type="protein sequence ID" value="VFT97881.1"/>
    <property type="molecule type" value="Genomic_DNA"/>
</dbReference>
<feature type="region of interest" description="Disordered" evidence="14">
    <location>
        <begin position="269"/>
        <end position="301"/>
    </location>
</feature>
<dbReference type="Proteomes" id="UP000332933">
    <property type="component" value="Unassembled WGS sequence"/>
</dbReference>
<evidence type="ECO:0000256" key="5">
    <source>
        <dbReference type="ARBA" id="ARBA00022801"/>
    </source>
</evidence>
<dbReference type="InterPro" id="IPR050732">
    <property type="entry name" value="Beta-glucan_modifiers"/>
</dbReference>
<feature type="region of interest" description="Disordered" evidence="14">
    <location>
        <begin position="390"/>
        <end position="517"/>
    </location>
</feature>
<name>A0A485LGX1_9STRA</name>
<organism evidence="17 18">
    <name type="scientific">Aphanomyces stellatus</name>
    <dbReference type="NCBI Taxonomy" id="120398"/>
    <lineage>
        <taxon>Eukaryota</taxon>
        <taxon>Sar</taxon>
        <taxon>Stramenopiles</taxon>
        <taxon>Oomycota</taxon>
        <taxon>Saprolegniomycetes</taxon>
        <taxon>Saprolegniales</taxon>
        <taxon>Verrucalvaceae</taxon>
        <taxon>Aphanomyces</taxon>
    </lineage>
</organism>
<feature type="transmembrane region" description="Helical" evidence="15">
    <location>
        <begin position="523"/>
        <end position="543"/>
    </location>
</feature>
<dbReference type="GO" id="GO:0042973">
    <property type="term" value="F:glucan endo-1,3-beta-D-glucosidase activity"/>
    <property type="evidence" value="ECO:0007669"/>
    <property type="project" value="UniProtKB-EC"/>
</dbReference>
<evidence type="ECO:0000256" key="8">
    <source>
        <dbReference type="ARBA" id="ARBA00023277"/>
    </source>
</evidence>
<dbReference type="PANTHER" id="PTHR16631">
    <property type="entry name" value="GLUCAN 1,3-BETA-GLUCOSIDASE"/>
    <property type="match status" value="1"/>
</dbReference>
<dbReference type="SUPFAM" id="SSF51445">
    <property type="entry name" value="(Trans)glycosidases"/>
    <property type="match status" value="1"/>
</dbReference>
<reference evidence="17 18" key="1">
    <citation type="submission" date="2019-03" db="EMBL/GenBank/DDBJ databases">
        <authorList>
            <person name="Gaulin E."/>
            <person name="Dumas B."/>
        </authorList>
    </citation>
    <scope>NUCLEOTIDE SEQUENCE [LARGE SCALE GENOMIC DNA]</scope>
    <source>
        <strain evidence="17">CBS 568.67</strain>
    </source>
</reference>
<keyword evidence="4" id="KW-1003">Cell membrane</keyword>
<accession>A0A485LGX1</accession>
<feature type="compositionally biased region" description="Polar residues" evidence="14">
    <location>
        <begin position="404"/>
        <end position="415"/>
    </location>
</feature>
<evidence type="ECO:0000313" key="16">
    <source>
        <dbReference type="EMBL" id="KAF0687025.1"/>
    </source>
</evidence>
<dbReference type="EC" id="3.2.1.39" evidence="3"/>
<keyword evidence="15" id="KW-0812">Transmembrane</keyword>
<evidence type="ECO:0000313" key="18">
    <source>
        <dbReference type="Proteomes" id="UP000332933"/>
    </source>
</evidence>
<keyword evidence="5" id="KW-0378">Hydrolase</keyword>
<keyword evidence="7" id="KW-0325">Glycoprotein</keyword>
<protein>
    <recommendedName>
        <fullName evidence="3">glucan endo-1,3-beta-D-glucosidase</fullName>
        <ecNumber evidence="3">3.2.1.39</ecNumber>
    </recommendedName>
    <alternativeName>
        <fullName evidence="13">Endo-1,3-beta-glucanase btgC</fullName>
    </alternativeName>
    <alternativeName>
        <fullName evidence="12">Laminarinase btgC</fullName>
    </alternativeName>
</protein>
<keyword evidence="18" id="KW-1185">Reference proteome</keyword>
<evidence type="ECO:0000256" key="4">
    <source>
        <dbReference type="ARBA" id="ARBA00022475"/>
    </source>
</evidence>
<evidence type="ECO:0000256" key="6">
    <source>
        <dbReference type="ARBA" id="ARBA00023136"/>
    </source>
</evidence>
<keyword evidence="15" id="KW-1133">Transmembrane helix</keyword>
<keyword evidence="9" id="KW-0961">Cell wall biogenesis/degradation</keyword>
<gene>
    <name evidence="17" type="primary">Aste57867_21208</name>
    <name evidence="16" type="ORF">As57867_021140</name>
    <name evidence="17" type="ORF">ASTE57867_21208</name>
</gene>
<feature type="compositionally biased region" description="Polar residues" evidence="14">
    <location>
        <begin position="439"/>
        <end position="470"/>
    </location>
</feature>
<keyword evidence="6 15" id="KW-0472">Membrane</keyword>